<accession>A0A7Z0ESV8</accession>
<keyword evidence="1" id="KW-0378">Hydrolase</keyword>
<evidence type="ECO:0000313" key="3">
    <source>
        <dbReference type="Proteomes" id="UP000572051"/>
    </source>
</evidence>
<protein>
    <submittedName>
        <fullName evidence="2">Uncharacterized protein</fullName>
    </submittedName>
</protein>
<dbReference type="AlphaFoldDB" id="A0A7Z0ESV8"/>
<proteinExistence type="predicted"/>
<name>A0A7Z0ESV8_9ACTN</name>
<dbReference type="InterPro" id="IPR036881">
    <property type="entry name" value="Glyco_hydro_3_C_sf"/>
</dbReference>
<dbReference type="EMBL" id="JACCFS010000001">
    <property type="protein sequence ID" value="NYJ37694.1"/>
    <property type="molecule type" value="Genomic_DNA"/>
</dbReference>
<sequence length="46" mass="4911">MVVLVNSANAMERGFLEEYESIDAALWIGGPGETGMNAVARALTVR</sequence>
<dbReference type="RefSeq" id="WP_179828639.1">
    <property type="nucleotide sequence ID" value="NZ_JACCFS010000001.1"/>
</dbReference>
<dbReference type="GO" id="GO:0004553">
    <property type="term" value="F:hydrolase activity, hydrolyzing O-glycosyl compounds"/>
    <property type="evidence" value="ECO:0007669"/>
    <property type="project" value="InterPro"/>
</dbReference>
<gene>
    <name evidence="2" type="ORF">HNR10_005575</name>
</gene>
<dbReference type="GO" id="GO:0005975">
    <property type="term" value="P:carbohydrate metabolic process"/>
    <property type="evidence" value="ECO:0007669"/>
    <property type="project" value="InterPro"/>
</dbReference>
<dbReference type="Gene3D" id="3.40.50.1700">
    <property type="entry name" value="Glycoside hydrolase family 3 C-terminal domain"/>
    <property type="match status" value="1"/>
</dbReference>
<comment type="caution">
    <text evidence="2">The sequence shown here is derived from an EMBL/GenBank/DDBJ whole genome shotgun (WGS) entry which is preliminary data.</text>
</comment>
<evidence type="ECO:0000256" key="1">
    <source>
        <dbReference type="ARBA" id="ARBA00022801"/>
    </source>
</evidence>
<evidence type="ECO:0000313" key="2">
    <source>
        <dbReference type="EMBL" id="NYJ37694.1"/>
    </source>
</evidence>
<reference evidence="2 3" key="1">
    <citation type="submission" date="2020-07" db="EMBL/GenBank/DDBJ databases">
        <title>Sequencing the genomes of 1000 actinobacteria strains.</title>
        <authorList>
            <person name="Klenk H.-P."/>
        </authorList>
    </citation>
    <scope>NUCLEOTIDE SEQUENCE [LARGE SCALE GENOMIC DNA]</scope>
    <source>
        <strain evidence="2 3">DSM 44442</strain>
    </source>
</reference>
<organism evidence="2 3">
    <name type="scientific">Nocardiopsis aegyptia</name>
    <dbReference type="NCBI Taxonomy" id="220378"/>
    <lineage>
        <taxon>Bacteria</taxon>
        <taxon>Bacillati</taxon>
        <taxon>Actinomycetota</taxon>
        <taxon>Actinomycetes</taxon>
        <taxon>Streptosporangiales</taxon>
        <taxon>Nocardiopsidaceae</taxon>
        <taxon>Nocardiopsis</taxon>
    </lineage>
</organism>
<dbReference type="Proteomes" id="UP000572051">
    <property type="component" value="Unassembled WGS sequence"/>
</dbReference>
<keyword evidence="3" id="KW-1185">Reference proteome</keyword>